<dbReference type="Gene3D" id="1.10.287.2170">
    <property type="match status" value="1"/>
</dbReference>
<dbReference type="PROSITE" id="PS00397">
    <property type="entry name" value="RECOMBINASES_1"/>
    <property type="match status" value="1"/>
</dbReference>
<keyword evidence="3" id="KW-0233">DNA recombination</keyword>
<dbReference type="InterPro" id="IPR048046">
    <property type="entry name" value="Transpos_IS607"/>
</dbReference>
<comment type="caution">
    <text evidence="6">The sequence shown here is derived from an EMBL/GenBank/DDBJ whole genome shotgun (WGS) entry which is preliminary data.</text>
</comment>
<keyword evidence="7" id="KW-1185">Reference proteome</keyword>
<dbReference type="NCBIfam" id="NF033518">
    <property type="entry name" value="transpos_IS607"/>
    <property type="match status" value="1"/>
</dbReference>
<name>A0ABW0ZZW2_9ACTN</name>
<accession>A0ABW0ZZW2</accession>
<dbReference type="CDD" id="cd03769">
    <property type="entry name" value="SR_IS607_transposase_like"/>
    <property type="match status" value="1"/>
</dbReference>
<dbReference type="InterPro" id="IPR006118">
    <property type="entry name" value="Recombinase_CS"/>
</dbReference>
<dbReference type="SUPFAM" id="SSF53041">
    <property type="entry name" value="Resolvase-like"/>
    <property type="match status" value="1"/>
</dbReference>
<dbReference type="SMART" id="SM00857">
    <property type="entry name" value="Resolvase"/>
    <property type="match status" value="1"/>
</dbReference>
<organism evidence="6 7">
    <name type="scientific">Actinomadura rugatobispora</name>
    <dbReference type="NCBI Taxonomy" id="1994"/>
    <lineage>
        <taxon>Bacteria</taxon>
        <taxon>Bacillati</taxon>
        <taxon>Actinomycetota</taxon>
        <taxon>Actinomycetes</taxon>
        <taxon>Streptosporangiales</taxon>
        <taxon>Thermomonosporaceae</taxon>
        <taxon>Actinomadura</taxon>
    </lineage>
</organism>
<feature type="domain" description="Resolvase/invertase-type recombinase catalytic" evidence="5">
    <location>
        <begin position="50"/>
        <end position="189"/>
    </location>
</feature>
<dbReference type="PROSITE" id="PS51736">
    <property type="entry name" value="RECOMBINASES_3"/>
    <property type="match status" value="1"/>
</dbReference>
<gene>
    <name evidence="6" type="ORF">ACFPZN_20195</name>
</gene>
<dbReference type="EMBL" id="JBHSON010000027">
    <property type="protein sequence ID" value="MFC5747957.1"/>
    <property type="molecule type" value="Genomic_DNA"/>
</dbReference>
<dbReference type="Gene3D" id="3.40.50.1390">
    <property type="entry name" value="Resolvase, N-terminal catalytic domain"/>
    <property type="match status" value="1"/>
</dbReference>
<dbReference type="PANTHER" id="PTHR36172:SF1">
    <property type="entry name" value="RESOLVASE-RELATED"/>
    <property type="match status" value="1"/>
</dbReference>
<evidence type="ECO:0000256" key="2">
    <source>
        <dbReference type="ARBA" id="ARBA00023125"/>
    </source>
</evidence>
<evidence type="ECO:0000313" key="7">
    <source>
        <dbReference type="Proteomes" id="UP001596074"/>
    </source>
</evidence>
<protein>
    <submittedName>
        <fullName evidence="6">IS607 family transposase</fullName>
    </submittedName>
</protein>
<keyword evidence="1" id="KW-0229">DNA integration</keyword>
<proteinExistence type="predicted"/>
<dbReference type="PANTHER" id="PTHR36172">
    <property type="match status" value="1"/>
</dbReference>
<keyword evidence="2" id="KW-0238">DNA-binding</keyword>
<dbReference type="InterPro" id="IPR006119">
    <property type="entry name" value="Resolv_N"/>
</dbReference>
<dbReference type="InterPro" id="IPR041718">
    <property type="entry name" value="IS607_transposase-like"/>
</dbReference>
<feature type="active site" description="O-(5'-phospho-DNA)-serine intermediate" evidence="4">
    <location>
        <position position="58"/>
    </location>
</feature>
<reference evidence="7" key="1">
    <citation type="journal article" date="2019" name="Int. J. Syst. Evol. Microbiol.">
        <title>The Global Catalogue of Microorganisms (GCM) 10K type strain sequencing project: providing services to taxonomists for standard genome sequencing and annotation.</title>
        <authorList>
            <consortium name="The Broad Institute Genomics Platform"/>
            <consortium name="The Broad Institute Genome Sequencing Center for Infectious Disease"/>
            <person name="Wu L."/>
            <person name="Ma J."/>
        </authorList>
    </citation>
    <scope>NUCLEOTIDE SEQUENCE [LARGE SCALE GENOMIC DNA]</scope>
    <source>
        <strain evidence="7">KCTC 42087</strain>
    </source>
</reference>
<sequence>MKLSEWARQQGVSYQTAWRWVKNGKMPVPVRQAPSGTWIVEESRKQVSGHVVAYCRVSSADQKPDLDRQVARVVTEAGKRGLPVGEVVTEIGSGLNGKRRKLHRVLADPKTSVIVVEHRDRLARFGVEHLQAALSATGRELVILDPEETTDDLVKDMTDVLTSMCARLYGQRAAKNRAARAIAAATSKEDQ</sequence>
<dbReference type="InterPro" id="IPR051491">
    <property type="entry name" value="Recombinase/Transposase-rel"/>
</dbReference>
<dbReference type="InterPro" id="IPR036162">
    <property type="entry name" value="Resolvase-like_N_sf"/>
</dbReference>
<evidence type="ECO:0000313" key="6">
    <source>
        <dbReference type="EMBL" id="MFC5747957.1"/>
    </source>
</evidence>
<evidence type="ECO:0000256" key="1">
    <source>
        <dbReference type="ARBA" id="ARBA00022908"/>
    </source>
</evidence>
<dbReference type="Pfam" id="PF00239">
    <property type="entry name" value="Resolvase"/>
    <property type="match status" value="1"/>
</dbReference>
<dbReference type="RefSeq" id="WP_378283589.1">
    <property type="nucleotide sequence ID" value="NZ_JBHSON010000027.1"/>
</dbReference>
<evidence type="ECO:0000256" key="4">
    <source>
        <dbReference type="PROSITE-ProRule" id="PRU10137"/>
    </source>
</evidence>
<evidence type="ECO:0000259" key="5">
    <source>
        <dbReference type="PROSITE" id="PS51736"/>
    </source>
</evidence>
<evidence type="ECO:0000256" key="3">
    <source>
        <dbReference type="ARBA" id="ARBA00023172"/>
    </source>
</evidence>
<dbReference type="Proteomes" id="UP001596074">
    <property type="component" value="Unassembled WGS sequence"/>
</dbReference>